<feature type="transmembrane region" description="Helical" evidence="1">
    <location>
        <begin position="61"/>
        <end position="79"/>
    </location>
</feature>
<protein>
    <submittedName>
        <fullName evidence="2">Uncharacterized protein</fullName>
    </submittedName>
</protein>
<evidence type="ECO:0000313" key="2">
    <source>
        <dbReference type="EMBL" id="RYN90993.1"/>
    </source>
</evidence>
<evidence type="ECO:0000256" key="1">
    <source>
        <dbReference type="SAM" id="Phobius"/>
    </source>
</evidence>
<sequence>MADTTIAGDPQYHYWKPEPLVRGTFSILSSSLLTMILCVWTAVHLNIPEHNKANAQMWRKLGWMITALFAPEYVVFIVYCQHVDAIEIGKIMRKAFDQSEPPSLVKKLSTSLKSILPSLSDALSKLRISTELSGQTEQMSQHTEAESGPKMGRYPWTHVHSLYATMGGFVIDTRDLGCDYLPHGRERMTLTLKGLEFIANHNPDLLPDLSSSAINDKSKANVFVKTITGIQALWFGIQCITRSTQGLSISLLEMNTAIHAVCALALYFFSWWDKPLDVEEPTIYTHKDLHHIAAFRIVRELYRWVELSLADLQNTDDNEIFDSSADSETAIFHPTAQHILLRLSKDPKLQSENCLVYHGFVFRENMEFSINGNTYEQLTELDFDRFKLASQAVR</sequence>
<feature type="non-terminal residue" evidence="2">
    <location>
        <position position="394"/>
    </location>
</feature>
<name>A0ABY0FVS8_9PLEO</name>
<gene>
    <name evidence="2" type="ORF">AA0119_g10823</name>
</gene>
<keyword evidence="1" id="KW-0812">Transmembrane</keyword>
<feature type="transmembrane region" description="Helical" evidence="1">
    <location>
        <begin position="20"/>
        <end position="40"/>
    </location>
</feature>
<reference evidence="3" key="1">
    <citation type="journal article" date="2019" name="bioRxiv">
        <title>Genomics, evolutionary history and diagnostics of the Alternaria alternata species group including apple and Asian pear pathotypes.</title>
        <authorList>
            <person name="Armitage A.D."/>
            <person name="Cockerton H.M."/>
            <person name="Sreenivasaprasad S."/>
            <person name="Woodhall J.W."/>
            <person name="Lane C.R."/>
            <person name="Harrison R.J."/>
            <person name="Clarkson J.P."/>
        </authorList>
    </citation>
    <scope>NUCLEOTIDE SEQUENCE [LARGE SCALE GENOMIC DNA]</scope>
    <source>
        <strain evidence="3">FERA 635</strain>
    </source>
</reference>
<keyword evidence="3" id="KW-1185">Reference proteome</keyword>
<proteinExistence type="predicted"/>
<comment type="caution">
    <text evidence="2">The sequence shown here is derived from an EMBL/GenBank/DDBJ whole genome shotgun (WGS) entry which is preliminary data.</text>
</comment>
<keyword evidence="1" id="KW-0472">Membrane</keyword>
<dbReference type="PANTHER" id="PTHR35043">
    <property type="entry name" value="TRANSCRIPTION FACTOR DOMAIN-CONTAINING PROTEIN"/>
    <property type="match status" value="1"/>
</dbReference>
<organism evidence="2 3">
    <name type="scientific">Alternaria tenuissima</name>
    <dbReference type="NCBI Taxonomy" id="119927"/>
    <lineage>
        <taxon>Eukaryota</taxon>
        <taxon>Fungi</taxon>
        <taxon>Dikarya</taxon>
        <taxon>Ascomycota</taxon>
        <taxon>Pezizomycotina</taxon>
        <taxon>Dothideomycetes</taxon>
        <taxon>Pleosporomycetidae</taxon>
        <taxon>Pleosporales</taxon>
        <taxon>Pleosporineae</taxon>
        <taxon>Pleosporaceae</taxon>
        <taxon>Alternaria</taxon>
        <taxon>Alternaria sect. Alternaria</taxon>
        <taxon>Alternaria alternata complex</taxon>
    </lineage>
</organism>
<evidence type="ECO:0000313" key="3">
    <source>
        <dbReference type="Proteomes" id="UP000293195"/>
    </source>
</evidence>
<accession>A0ABY0FVS8</accession>
<dbReference type="EMBL" id="PDXF01000073">
    <property type="protein sequence ID" value="RYN90993.1"/>
    <property type="molecule type" value="Genomic_DNA"/>
</dbReference>
<dbReference type="PANTHER" id="PTHR35043:SF9">
    <property type="match status" value="1"/>
</dbReference>
<keyword evidence="1" id="KW-1133">Transmembrane helix</keyword>
<dbReference type="Proteomes" id="UP000293195">
    <property type="component" value="Unassembled WGS sequence"/>
</dbReference>